<dbReference type="GO" id="GO:0005509">
    <property type="term" value="F:calcium ion binding"/>
    <property type="evidence" value="ECO:0007669"/>
    <property type="project" value="InterPro"/>
</dbReference>
<feature type="region of interest" description="Disordered" evidence="1">
    <location>
        <begin position="1067"/>
        <end position="1123"/>
    </location>
</feature>
<feature type="region of interest" description="Disordered" evidence="1">
    <location>
        <begin position="967"/>
        <end position="1008"/>
    </location>
</feature>
<feature type="compositionally biased region" description="Basic residues" evidence="1">
    <location>
        <begin position="968"/>
        <end position="979"/>
    </location>
</feature>
<gene>
    <name evidence="3" type="ORF">SAMD00023353_0400480</name>
</gene>
<name>A0A1S7UIK7_ROSNE</name>
<dbReference type="GO" id="GO:0016020">
    <property type="term" value="C:membrane"/>
    <property type="evidence" value="ECO:0007669"/>
    <property type="project" value="InterPro"/>
</dbReference>
<feature type="region of interest" description="Disordered" evidence="1">
    <location>
        <begin position="704"/>
        <end position="767"/>
    </location>
</feature>
<feature type="region of interest" description="Disordered" evidence="1">
    <location>
        <begin position="794"/>
        <end position="867"/>
    </location>
</feature>
<keyword evidence="2" id="KW-0812">Transmembrane</keyword>
<feature type="transmembrane region" description="Helical" evidence="2">
    <location>
        <begin position="500"/>
        <end position="520"/>
    </location>
</feature>
<reference evidence="3" key="1">
    <citation type="submission" date="2016-03" db="EMBL/GenBank/DDBJ databases">
        <title>Draft genome sequence of Rosellinia necatrix.</title>
        <authorList>
            <person name="Kanematsu S."/>
        </authorList>
    </citation>
    <scope>NUCLEOTIDE SEQUENCE [LARGE SCALE GENOMIC DNA]</scope>
    <source>
        <strain evidence="3">W97</strain>
    </source>
</reference>
<dbReference type="Gene3D" id="2.60.40.10">
    <property type="entry name" value="Immunoglobulins"/>
    <property type="match status" value="4"/>
</dbReference>
<dbReference type="InterPro" id="IPR015919">
    <property type="entry name" value="Cadherin-like_sf"/>
</dbReference>
<keyword evidence="4" id="KW-1185">Reference proteome</keyword>
<keyword evidence="2" id="KW-1133">Transmembrane helix</keyword>
<dbReference type="OrthoDB" id="41532at2759"/>
<proteinExistence type="predicted"/>
<evidence type="ECO:0000313" key="4">
    <source>
        <dbReference type="Proteomes" id="UP000054516"/>
    </source>
</evidence>
<organism evidence="3">
    <name type="scientific">Rosellinia necatrix</name>
    <name type="common">White root-rot fungus</name>
    <dbReference type="NCBI Taxonomy" id="77044"/>
    <lineage>
        <taxon>Eukaryota</taxon>
        <taxon>Fungi</taxon>
        <taxon>Dikarya</taxon>
        <taxon>Ascomycota</taxon>
        <taxon>Pezizomycotina</taxon>
        <taxon>Sordariomycetes</taxon>
        <taxon>Xylariomycetidae</taxon>
        <taxon>Xylariales</taxon>
        <taxon>Xylariaceae</taxon>
        <taxon>Rosellinia</taxon>
    </lineage>
</organism>
<sequence>MMATRRRASPRRSSAVKALSRHLQPFLATRLAILLLPGLISTVASTPISYFPLNSQLPPVARVSEPFSFVFSPLTFASDAKMTYALVDGFPPWLSLDSASRRLSGTPDEASVPLGDTLVGVVIGLVASDDTGSTTTNATLVVSRAHGPVVRIPFEDQAENFGPHSTPASVLLHPSSEFRFEFDPNTFGAGVTGAEDSQSVNQDMKRDENAGGGGPQFNYYAVSGDNAPLPSWVSFDPGKLAFSGKTPAFESLVQPPQKFDFQLVASDVVGFSSVSIAFSIMVGPHELTVEESMIRLNATRDKQLEYTDLPDILKLDQQPLNRENVSSITASSLPAWLSFDEESWKLSGTPDAETQPTNVTIVVIDKFLDTLNVTLEINFHTRIFASNLPKLNVSAGDDLSFDLKKYLLAPTDTQITAEIGPDDTWVRFDDSSKVLSGKAPKVLAAGHTGDIRIIFKATQTRTEDKEAKDLNIHVNELPPVNSPKPDMDTDTKGSDSNKNLYWLLILPGLFIAVAIVLWVFRARRRQHEPRKLDFSEVSGPVPGTFVASGLMDDSSDSIGDMPDIAYKAPPLRPSGHPPSAPFGFRTSQTMPNPSTDTGRITPHAMTMFSGVAKPTHQGTETRGSWFVGRQSRVSPAVTDEVSLLSDTSLGEDVHIVEEDLSPKKLGGNMHVKKTGLEVPAAAEPFSIQPTPELAYKTARRYDYVSDDETPPPVSDVERQRSGHQQNADPGLRGVQRGLSKAWKRGSGSNSSGDLKRHSQLTASSDATTRTSILTSGITEEATTASTNVVAKPTVIHIPSRPGEARQVSRRTDDSSTFFGGRSLTKSQRNFGLEKDTMPASAYHPRGDPGLPTTSKEQDVTQGGGSSWARLDRNSLGIAYKDLIRTNNATGGLRGGLEEPGIGVAQSENWDVYHANDNLISPSRWPKPGVFTGLSGTVDAFQNQSEPPQLPPFKLPAKIVSPVTPIDKGKRRASYVRRSRGSGPMVSPLRTPSTHRRSKSRNSREERLRISRIREQKALDEFRAMMASQTPSPYNEWAPQSARELPETPSRISRVPLTDRLNESRGLKSTLSKRSIKTMRSNKSMRSGWAGDDDEDAWEDIRPPESIAGGWEPERSDGSFPVYI</sequence>
<accession>A0A1S7UIK7</accession>
<dbReference type="Pfam" id="PF05345">
    <property type="entry name" value="He_PIG"/>
    <property type="match status" value="2"/>
</dbReference>
<evidence type="ECO:0000256" key="2">
    <source>
        <dbReference type="SAM" id="Phobius"/>
    </source>
</evidence>
<evidence type="ECO:0000313" key="3">
    <source>
        <dbReference type="EMBL" id="GAP83052.1"/>
    </source>
</evidence>
<feature type="compositionally biased region" description="Polar residues" evidence="1">
    <location>
        <begin position="1067"/>
        <end position="1084"/>
    </location>
</feature>
<dbReference type="AlphaFoldDB" id="A0A1S7UIK7"/>
<keyword evidence="2" id="KW-0472">Membrane</keyword>
<evidence type="ECO:0000256" key="1">
    <source>
        <dbReference type="SAM" id="MobiDB-lite"/>
    </source>
</evidence>
<dbReference type="Proteomes" id="UP000054516">
    <property type="component" value="Unassembled WGS sequence"/>
</dbReference>
<dbReference type="SUPFAM" id="SSF49313">
    <property type="entry name" value="Cadherin-like"/>
    <property type="match status" value="3"/>
</dbReference>
<dbReference type="EMBL" id="DF977449">
    <property type="protein sequence ID" value="GAP83052.1"/>
    <property type="molecule type" value="Genomic_DNA"/>
</dbReference>
<dbReference type="InterPro" id="IPR013783">
    <property type="entry name" value="Ig-like_fold"/>
</dbReference>
<protein>
    <submittedName>
        <fullName evidence="3">Putative bud10 protein</fullName>
    </submittedName>
</protein>
<dbReference type="OMA" id="TIMIEME"/>
<dbReference type="STRING" id="77044.A0A1S7UIK7"/>